<feature type="compositionally biased region" description="Acidic residues" evidence="3">
    <location>
        <begin position="186"/>
        <end position="197"/>
    </location>
</feature>
<keyword evidence="1 2" id="KW-0175">Coiled coil</keyword>
<feature type="region of interest" description="Disordered" evidence="3">
    <location>
        <begin position="988"/>
        <end position="1009"/>
    </location>
</feature>
<keyword evidence="5" id="KW-1185">Reference proteome</keyword>
<feature type="coiled-coil region" evidence="2">
    <location>
        <begin position="377"/>
        <end position="565"/>
    </location>
</feature>
<dbReference type="Proteomes" id="UP000250572">
    <property type="component" value="Unassembled WGS sequence"/>
</dbReference>
<feature type="region of interest" description="Disordered" evidence="3">
    <location>
        <begin position="894"/>
        <end position="940"/>
    </location>
</feature>
<evidence type="ECO:0000256" key="1">
    <source>
        <dbReference type="ARBA" id="ARBA00023054"/>
    </source>
</evidence>
<evidence type="ECO:0000313" key="5">
    <source>
        <dbReference type="Proteomes" id="UP000250572"/>
    </source>
</evidence>
<dbReference type="InterPro" id="IPR051990">
    <property type="entry name" value="CCPG1/PBIP1"/>
</dbReference>
<accession>A0A315V152</accession>
<reference evidence="4 5" key="1">
    <citation type="journal article" date="2018" name="G3 (Bethesda)">
        <title>A High-Quality Reference Genome for the Invasive Mosquitofish Gambusia affinis Using a Chicago Library.</title>
        <authorList>
            <person name="Hoffberg S.L."/>
            <person name="Troendle N.J."/>
            <person name="Glenn T.C."/>
            <person name="Mahmud O."/>
            <person name="Louha S."/>
            <person name="Chalopin D."/>
            <person name="Bennetzen J.L."/>
            <person name="Mauricio R."/>
        </authorList>
    </citation>
    <scope>NUCLEOTIDE SEQUENCE [LARGE SCALE GENOMIC DNA]</scope>
    <source>
        <strain evidence="4">NE01/NJP1002.9</strain>
        <tissue evidence="4">Muscle</tissue>
    </source>
</reference>
<evidence type="ECO:0000256" key="3">
    <source>
        <dbReference type="SAM" id="MobiDB-lite"/>
    </source>
</evidence>
<comment type="caution">
    <text evidence="4">The sequence shown here is derived from an EMBL/GenBank/DDBJ whole genome shotgun (WGS) entry which is preliminary data.</text>
</comment>
<dbReference type="PANTHER" id="PTHR28638:SF2">
    <property type="entry name" value="CELL CYCLE PROGRESSION PROTEIN 1"/>
    <property type="match status" value="1"/>
</dbReference>
<feature type="region of interest" description="Disordered" evidence="3">
    <location>
        <begin position="677"/>
        <end position="716"/>
    </location>
</feature>
<evidence type="ECO:0000313" key="4">
    <source>
        <dbReference type="EMBL" id="PWA17293.1"/>
    </source>
</evidence>
<dbReference type="AlphaFoldDB" id="A0A315V152"/>
<feature type="compositionally biased region" description="Basic and acidic residues" evidence="3">
    <location>
        <begin position="171"/>
        <end position="185"/>
    </location>
</feature>
<dbReference type="STRING" id="33528.ENSGAFP00000025856"/>
<proteinExistence type="predicted"/>
<dbReference type="EMBL" id="NHOQ01002371">
    <property type="protein sequence ID" value="PWA17293.1"/>
    <property type="molecule type" value="Genomic_DNA"/>
</dbReference>
<dbReference type="GO" id="GO:0016020">
    <property type="term" value="C:membrane"/>
    <property type="evidence" value="ECO:0007669"/>
    <property type="project" value="TreeGrafter"/>
</dbReference>
<evidence type="ECO:0008006" key="6">
    <source>
        <dbReference type="Google" id="ProtNLM"/>
    </source>
</evidence>
<feature type="region of interest" description="Disordered" evidence="3">
    <location>
        <begin position="220"/>
        <end position="298"/>
    </location>
</feature>
<organism evidence="4 5">
    <name type="scientific">Gambusia affinis</name>
    <name type="common">Western mosquitofish</name>
    <name type="synonym">Heterandria affinis</name>
    <dbReference type="NCBI Taxonomy" id="33528"/>
    <lineage>
        <taxon>Eukaryota</taxon>
        <taxon>Metazoa</taxon>
        <taxon>Chordata</taxon>
        <taxon>Craniata</taxon>
        <taxon>Vertebrata</taxon>
        <taxon>Euteleostomi</taxon>
        <taxon>Actinopterygii</taxon>
        <taxon>Neopterygii</taxon>
        <taxon>Teleostei</taxon>
        <taxon>Neoteleostei</taxon>
        <taxon>Acanthomorphata</taxon>
        <taxon>Ovalentaria</taxon>
        <taxon>Atherinomorphae</taxon>
        <taxon>Cyprinodontiformes</taxon>
        <taxon>Poeciliidae</taxon>
        <taxon>Poeciliinae</taxon>
        <taxon>Gambusia</taxon>
    </lineage>
</organism>
<feature type="compositionally biased region" description="Basic and acidic residues" evidence="3">
    <location>
        <begin position="839"/>
        <end position="849"/>
    </location>
</feature>
<dbReference type="Gene3D" id="1.20.120.20">
    <property type="entry name" value="Apolipoprotein"/>
    <property type="match status" value="1"/>
</dbReference>
<sequence>MCRILTWNGSLTQTGDSAHIKANYKAFLFRYATASTSAKFACSVRVELRCLKGNVVLNHYPWLLLTNMSETSSDTESSCGWTIISNEGSDIETLGLEAAGEYRAELVEHPTLEEPQLLESQTSVSAALCVEEKAADSLDDTLGEQAVDETLCGPEAGDGSAVREQVFSSSDHSDIVTLRDLKEDEHAEEEELEEAGSTEENYLGTSSSSHYTFTATETAFPAQQQTVTNSSSSNDEAGRSSTPIMRRRRVRKNTTSVVTDPEEDEKVLPESWSSEEEQQPDWAEGRPNAANEDREQSRGGNVLNRCILLALLIAVSMGFGHFYGTVQIQERQKTVEKTGGIEHLDVRGLLEQRIRDEHLTKQRSDFGPDDLDEQQVIHLLSGVIEKAKEENQELKAKQVHIQIQRDNLEQMLKQTEEERIEIMSLQQTLSDENIQLRNSVAREEKSLSVLQDELRNLRSQIRDLEARGAGADSLLSENQRLKEQLEEEQQTIRNFHLQREDMTAEAHTLRKKLERERKVTEELKRELTALRSHVSDSDRQSGSEAGGLEKRLLDLEKRLSFEQQRSDLWERLYVETKEEKVKGDRESKVRRAKQGVARKMKETFDAVKNSTKEFVHHHKEQIKKAKEAVKENLRKFSDSVKSTFRHFKDSASTFINKAQGFYSKKCDRANTEECWQHRAQKPRHTPDSFQSHHNTRKSAEKVLQDEDESSHKSSMKGCSGVFDCAYLESMSLFNKATEPIRAEEFDLLLQSYLQQEVDHFYHWNELRTFINGFFHNGLFIHDRMLFTDFVGRVESYLSDMREYHGLDGDVFRDLDDYIYRHFFGEGYARSYGPRGPFQRPEDPKEEWRARHQQRKQPRGKSRPHCGRRWSRSGRNADRHMADLSEFRRLPFINKDASSNSSLGNRSRPLRGLEDTPGSSSSEDSGRGYEETDTCQLPRHEEEDIRLRAGRAAADLTKPLKVAHDIQSTSLVYQTRIQSQNQFWLPVNNNSPQNCGQQDPVFPEGEAASM</sequence>
<feature type="compositionally biased region" description="Basic residues" evidence="3">
    <location>
        <begin position="850"/>
        <end position="871"/>
    </location>
</feature>
<protein>
    <recommendedName>
        <fullName evidence="6">Cell cycle progression protein 1</fullName>
    </recommendedName>
</protein>
<name>A0A315V152_GAMAF</name>
<dbReference type="PANTHER" id="PTHR28638">
    <property type="entry name" value="CELL CYCLE PROGRESSION PROTEIN 1"/>
    <property type="match status" value="1"/>
</dbReference>
<feature type="region of interest" description="Disordered" evidence="3">
    <location>
        <begin position="833"/>
        <end position="876"/>
    </location>
</feature>
<feature type="region of interest" description="Disordered" evidence="3">
    <location>
        <begin position="166"/>
        <end position="207"/>
    </location>
</feature>
<gene>
    <name evidence="4" type="ORF">CCH79_00010432</name>
</gene>
<evidence type="ECO:0000256" key="2">
    <source>
        <dbReference type="SAM" id="Coils"/>
    </source>
</evidence>
<feature type="compositionally biased region" description="Polar residues" evidence="3">
    <location>
        <begin position="895"/>
        <end position="904"/>
    </location>
</feature>